<dbReference type="PATRIC" id="fig|398512.5.peg.2507"/>
<dbReference type="GO" id="GO:0008080">
    <property type="term" value="F:N-acetyltransferase activity"/>
    <property type="evidence" value="ECO:0007669"/>
    <property type="project" value="InterPro"/>
</dbReference>
<name>A0A0L6JN21_9FIRM</name>
<dbReference type="InterPro" id="IPR006464">
    <property type="entry name" value="AcTrfase_RimI/Ard1"/>
</dbReference>
<dbReference type="PANTHER" id="PTHR43420:SF44">
    <property type="entry name" value="ACETYLTRANSFERASE YPEA"/>
    <property type="match status" value="1"/>
</dbReference>
<evidence type="ECO:0000259" key="5">
    <source>
        <dbReference type="PROSITE" id="PS51186"/>
    </source>
</evidence>
<feature type="domain" description="N-acetyltransferase" evidence="5">
    <location>
        <begin position="13"/>
        <end position="158"/>
    </location>
</feature>
<dbReference type="InterPro" id="IPR016181">
    <property type="entry name" value="Acyl_CoA_acyltransferase"/>
</dbReference>
<evidence type="ECO:0000256" key="4">
    <source>
        <dbReference type="ARBA" id="ARBA00023315"/>
    </source>
</evidence>
<keyword evidence="3 6" id="KW-0808">Transferase</keyword>
<sequence length="165" mass="18883">MTEDAEIKPMSEIKVVPMALEHVDDIMIVENLSFSIPWSKAAFIEEITKNSFAYYYAGMFEGKAIGYGGMWQVFDEGHITNIAIHPEFRKIGVGSSILEHMIGESIKKGILRMTLEVRKSNESALKLYQKYGFVNEGIRKSYYADNGEDAIIMWKHEMSFNIKKQ</sequence>
<comment type="caution">
    <text evidence="6">The sequence shown here is derived from an EMBL/GenBank/DDBJ whole genome shotgun (WGS) entry which is preliminary data.</text>
</comment>
<evidence type="ECO:0000256" key="1">
    <source>
        <dbReference type="ARBA" id="ARBA00005395"/>
    </source>
</evidence>
<proteinExistence type="inferred from homology"/>
<dbReference type="NCBIfam" id="TIGR01575">
    <property type="entry name" value="rimI"/>
    <property type="match status" value="1"/>
</dbReference>
<dbReference type="PROSITE" id="PS51186">
    <property type="entry name" value="GNAT"/>
    <property type="match status" value="1"/>
</dbReference>
<dbReference type="Gene3D" id="3.40.630.30">
    <property type="match status" value="1"/>
</dbReference>
<evidence type="ECO:0000256" key="3">
    <source>
        <dbReference type="ARBA" id="ARBA00022679"/>
    </source>
</evidence>
<evidence type="ECO:0000313" key="7">
    <source>
        <dbReference type="Proteomes" id="UP000036923"/>
    </source>
</evidence>
<protein>
    <submittedName>
        <fullName evidence="6">Ribosomal-protein-alanine acetyltransferase</fullName>
    </submittedName>
</protein>
<accession>A0A0L6JN21</accession>
<dbReference type="STRING" id="398512.Bccel_2405"/>
<dbReference type="CDD" id="cd04301">
    <property type="entry name" value="NAT_SF"/>
    <property type="match status" value="1"/>
</dbReference>
<dbReference type="EMBL" id="LGTC01000001">
    <property type="protein sequence ID" value="KNY27140.1"/>
    <property type="molecule type" value="Genomic_DNA"/>
</dbReference>
<keyword evidence="7" id="KW-1185">Reference proteome</keyword>
<keyword evidence="2" id="KW-0963">Cytoplasm</keyword>
<organism evidence="6 7">
    <name type="scientific">Pseudobacteroides cellulosolvens ATCC 35603 = DSM 2933</name>
    <dbReference type="NCBI Taxonomy" id="398512"/>
    <lineage>
        <taxon>Bacteria</taxon>
        <taxon>Bacillati</taxon>
        <taxon>Bacillota</taxon>
        <taxon>Clostridia</taxon>
        <taxon>Eubacteriales</taxon>
        <taxon>Oscillospiraceae</taxon>
        <taxon>Pseudobacteroides</taxon>
    </lineage>
</organism>
<dbReference type="PANTHER" id="PTHR43420">
    <property type="entry name" value="ACETYLTRANSFERASE"/>
    <property type="match status" value="1"/>
</dbReference>
<dbReference type="Proteomes" id="UP000036923">
    <property type="component" value="Unassembled WGS sequence"/>
</dbReference>
<dbReference type="eggNOG" id="COG0456">
    <property type="taxonomic scope" value="Bacteria"/>
</dbReference>
<dbReference type="InterPro" id="IPR000182">
    <property type="entry name" value="GNAT_dom"/>
</dbReference>
<dbReference type="InterPro" id="IPR050680">
    <property type="entry name" value="YpeA/RimI_acetyltransf"/>
</dbReference>
<keyword evidence="4" id="KW-0012">Acyltransferase</keyword>
<gene>
    <name evidence="6" type="ORF">Bccel_2405</name>
</gene>
<dbReference type="AlphaFoldDB" id="A0A0L6JN21"/>
<comment type="similarity">
    <text evidence="1">Belongs to the acetyltransferase family. RimI subfamily.</text>
</comment>
<dbReference type="Pfam" id="PF00583">
    <property type="entry name" value="Acetyltransf_1"/>
    <property type="match status" value="1"/>
</dbReference>
<evidence type="ECO:0000256" key="2">
    <source>
        <dbReference type="ARBA" id="ARBA00022490"/>
    </source>
</evidence>
<dbReference type="RefSeq" id="WP_050753396.1">
    <property type="nucleotide sequence ID" value="NZ_JQKC01000016.1"/>
</dbReference>
<dbReference type="SUPFAM" id="SSF55729">
    <property type="entry name" value="Acyl-CoA N-acyltransferases (Nat)"/>
    <property type="match status" value="1"/>
</dbReference>
<evidence type="ECO:0000313" key="6">
    <source>
        <dbReference type="EMBL" id="KNY27140.1"/>
    </source>
</evidence>
<reference evidence="7" key="1">
    <citation type="submission" date="2015-07" db="EMBL/GenBank/DDBJ databases">
        <title>Near-Complete Genome Sequence of the Cellulolytic Bacterium Bacteroides (Pseudobacteroides) cellulosolvens ATCC 35603.</title>
        <authorList>
            <person name="Dassa B."/>
            <person name="Utturkar S.M."/>
            <person name="Klingeman D.M."/>
            <person name="Hurt R.A."/>
            <person name="Keller M."/>
            <person name="Xu J."/>
            <person name="Reddy Y.H.K."/>
            <person name="Borovok I."/>
            <person name="Grinberg I.R."/>
            <person name="Lamed R."/>
            <person name="Zhivin O."/>
            <person name="Bayer E.A."/>
            <person name="Brown S.D."/>
        </authorList>
    </citation>
    <scope>NUCLEOTIDE SEQUENCE [LARGE SCALE GENOMIC DNA]</scope>
    <source>
        <strain evidence="7">DSM 2933</strain>
    </source>
</reference>